<dbReference type="Gene3D" id="1.20.1290.10">
    <property type="entry name" value="AhpD-like"/>
    <property type="match status" value="1"/>
</dbReference>
<dbReference type="NCBIfam" id="TIGR00778">
    <property type="entry name" value="ahpD_dom"/>
    <property type="match status" value="1"/>
</dbReference>
<dbReference type="Proteomes" id="UP000624709">
    <property type="component" value="Unassembled WGS sequence"/>
</dbReference>
<keyword evidence="3" id="KW-1185">Reference proteome</keyword>
<reference evidence="2 3" key="1">
    <citation type="submission" date="2021-01" db="EMBL/GenBank/DDBJ databases">
        <title>Whole genome shotgun sequence of Actinoplanes palleronii NBRC 14916.</title>
        <authorList>
            <person name="Komaki H."/>
            <person name="Tamura T."/>
        </authorList>
    </citation>
    <scope>NUCLEOTIDE SEQUENCE [LARGE SCALE GENOMIC DNA]</scope>
    <source>
        <strain evidence="2 3">NBRC 14916</strain>
    </source>
</reference>
<evidence type="ECO:0000313" key="2">
    <source>
        <dbReference type="EMBL" id="GIE67597.1"/>
    </source>
</evidence>
<dbReference type="InterPro" id="IPR003779">
    <property type="entry name" value="CMD-like"/>
</dbReference>
<dbReference type="InterPro" id="IPR004675">
    <property type="entry name" value="AhpD_core"/>
</dbReference>
<dbReference type="InterPro" id="IPR029032">
    <property type="entry name" value="AhpD-like"/>
</dbReference>
<evidence type="ECO:0000259" key="1">
    <source>
        <dbReference type="Pfam" id="PF02627"/>
    </source>
</evidence>
<protein>
    <submittedName>
        <fullName evidence="2">Alkyl hydroperoxide reductase AhpD</fullName>
    </submittedName>
</protein>
<dbReference type="EMBL" id="BOMS01000049">
    <property type="protein sequence ID" value="GIE67597.1"/>
    <property type="molecule type" value="Genomic_DNA"/>
</dbReference>
<evidence type="ECO:0000313" key="3">
    <source>
        <dbReference type="Proteomes" id="UP000624709"/>
    </source>
</evidence>
<feature type="domain" description="Carboxymuconolactone decarboxylase-like" evidence="1">
    <location>
        <begin position="59"/>
        <end position="135"/>
    </location>
</feature>
<dbReference type="RefSeq" id="WP_203826089.1">
    <property type="nucleotide sequence ID" value="NZ_BAAATY010000011.1"/>
</dbReference>
<sequence length="368" mass="38018">MTSLFARGARRVVLRQIRHLSPVRPAGTTSVWHQMETEFGMAAPPVALHAAAPEVLDAVWLMLRETLLAGDPAGRATKETVAAAVSLANTCPYCVEVHGATLNGTRPGADARHLAAGRVDEVRDPAVRALARWARDGASRVTPVPIPVPADQAAVVLGVAVTFHYLNRMVNVFLGESALEAMPVAARPLGRRVAARIFGRFARAVVPPGQAVTALPARPLPADLSWAAPCAPIADALARAAAAIDEAGAAVLPDAVRELVLARLADPAESGPGLSAEPWLAEAVAPLPVGERPAARLALLVAFASYRVGDGDIAALRASGYGDGALVRLAAWAAMAAARSAGRLLSGAAAMRGPAARPESDTATIRSE</sequence>
<name>A0ABQ4BA60_9ACTN</name>
<comment type="caution">
    <text evidence="2">The sequence shown here is derived from an EMBL/GenBank/DDBJ whole genome shotgun (WGS) entry which is preliminary data.</text>
</comment>
<dbReference type="Pfam" id="PF02627">
    <property type="entry name" value="CMD"/>
    <property type="match status" value="1"/>
</dbReference>
<dbReference type="PANTHER" id="PTHR35446">
    <property type="entry name" value="SI:CH211-175M2.5"/>
    <property type="match status" value="1"/>
</dbReference>
<gene>
    <name evidence="2" type="ORF">Apa02nite_037050</name>
</gene>
<organism evidence="2 3">
    <name type="scientific">Actinoplanes palleronii</name>
    <dbReference type="NCBI Taxonomy" id="113570"/>
    <lineage>
        <taxon>Bacteria</taxon>
        <taxon>Bacillati</taxon>
        <taxon>Actinomycetota</taxon>
        <taxon>Actinomycetes</taxon>
        <taxon>Micromonosporales</taxon>
        <taxon>Micromonosporaceae</taxon>
        <taxon>Actinoplanes</taxon>
    </lineage>
</organism>
<dbReference type="PANTHER" id="PTHR35446:SF2">
    <property type="entry name" value="CARBOXYMUCONOLACTONE DECARBOXYLASE-LIKE DOMAIN-CONTAINING PROTEIN"/>
    <property type="match status" value="1"/>
</dbReference>
<proteinExistence type="predicted"/>
<dbReference type="SUPFAM" id="SSF69118">
    <property type="entry name" value="AhpD-like"/>
    <property type="match status" value="1"/>
</dbReference>
<accession>A0ABQ4BA60</accession>